<dbReference type="InterPro" id="IPR011993">
    <property type="entry name" value="PH-like_dom_sf"/>
</dbReference>
<dbReference type="GO" id="GO:0034709">
    <property type="term" value="C:methylosome"/>
    <property type="evidence" value="ECO:0007669"/>
    <property type="project" value="InterPro"/>
</dbReference>
<dbReference type="GO" id="GO:0005681">
    <property type="term" value="C:spliceosomal complex"/>
    <property type="evidence" value="ECO:0007669"/>
    <property type="project" value="TreeGrafter"/>
</dbReference>
<name>A0A9P3PSB7_LYOSH</name>
<dbReference type="Proteomes" id="UP001063166">
    <property type="component" value="Unassembled WGS sequence"/>
</dbReference>
<proteinExistence type="inferred from homology"/>
<keyword evidence="8" id="KW-1185">Reference proteome</keyword>
<evidence type="ECO:0000256" key="2">
    <source>
        <dbReference type="ARBA" id="ARBA00004496"/>
    </source>
</evidence>
<dbReference type="GO" id="GO:0034715">
    <property type="term" value="C:pICln-Sm protein complex"/>
    <property type="evidence" value="ECO:0007669"/>
    <property type="project" value="InterPro"/>
</dbReference>
<dbReference type="GO" id="GO:0006884">
    <property type="term" value="P:cell volume homeostasis"/>
    <property type="evidence" value="ECO:0007669"/>
    <property type="project" value="InterPro"/>
</dbReference>
<dbReference type="OrthoDB" id="19714at2759"/>
<dbReference type="EMBL" id="BRPK01000008">
    <property type="protein sequence ID" value="GLB40669.1"/>
    <property type="molecule type" value="Genomic_DNA"/>
</dbReference>
<evidence type="ECO:0000256" key="6">
    <source>
        <dbReference type="SAM" id="MobiDB-lite"/>
    </source>
</evidence>
<evidence type="ECO:0000256" key="4">
    <source>
        <dbReference type="ARBA" id="ARBA00022490"/>
    </source>
</evidence>
<feature type="region of interest" description="Disordered" evidence="6">
    <location>
        <begin position="272"/>
        <end position="299"/>
    </location>
</feature>
<evidence type="ECO:0000256" key="3">
    <source>
        <dbReference type="ARBA" id="ARBA00007054"/>
    </source>
</evidence>
<keyword evidence="4" id="KW-0963">Cytoplasm</keyword>
<dbReference type="GO" id="GO:0000387">
    <property type="term" value="P:spliceosomal snRNP assembly"/>
    <property type="evidence" value="ECO:0007669"/>
    <property type="project" value="InterPro"/>
</dbReference>
<dbReference type="PANTHER" id="PTHR21399:SF0">
    <property type="entry name" value="METHYLOSOME SUBUNIT PICLN"/>
    <property type="match status" value="1"/>
</dbReference>
<evidence type="ECO:0000313" key="8">
    <source>
        <dbReference type="Proteomes" id="UP001063166"/>
    </source>
</evidence>
<reference evidence="7" key="1">
    <citation type="submission" date="2022-07" db="EMBL/GenBank/DDBJ databases">
        <title>The genome of Lyophyllum shimeji provides insight into the initial evolution of ectomycorrhizal fungal genome.</title>
        <authorList>
            <person name="Kobayashi Y."/>
            <person name="Shibata T."/>
            <person name="Hirakawa H."/>
            <person name="Shigenobu S."/>
            <person name="Nishiyama T."/>
            <person name="Yamada A."/>
            <person name="Hasebe M."/>
            <person name="Kawaguchi M."/>
        </authorList>
    </citation>
    <scope>NUCLEOTIDE SEQUENCE</scope>
    <source>
        <strain evidence="7">AT787</strain>
    </source>
</reference>
<comment type="caution">
    <text evidence="7">The sequence shown here is derived from an EMBL/GenBank/DDBJ whole genome shotgun (WGS) entry which is preliminary data.</text>
</comment>
<dbReference type="InterPro" id="IPR039924">
    <property type="entry name" value="ICln/Lot5/Saf5"/>
</dbReference>
<protein>
    <submittedName>
        <fullName evidence="7">Regulator of volume decrease after cellular swelling</fullName>
    </submittedName>
</protein>
<feature type="region of interest" description="Disordered" evidence="6">
    <location>
        <begin position="169"/>
        <end position="195"/>
    </location>
</feature>
<evidence type="ECO:0000256" key="1">
    <source>
        <dbReference type="ARBA" id="ARBA00004123"/>
    </source>
</evidence>
<comment type="subcellular location">
    <subcellularLocation>
        <location evidence="2">Cytoplasm</location>
    </subcellularLocation>
    <subcellularLocation>
        <location evidence="1">Nucleus</location>
    </subcellularLocation>
</comment>
<dbReference type="GO" id="GO:0005886">
    <property type="term" value="C:plasma membrane"/>
    <property type="evidence" value="ECO:0007669"/>
    <property type="project" value="InterPro"/>
</dbReference>
<dbReference type="Pfam" id="PF03517">
    <property type="entry name" value="Voldacs"/>
    <property type="match status" value="1"/>
</dbReference>
<evidence type="ECO:0000313" key="7">
    <source>
        <dbReference type="EMBL" id="GLB40669.1"/>
    </source>
</evidence>
<dbReference type="GO" id="GO:0045292">
    <property type="term" value="P:mRNA cis splicing, via spliceosome"/>
    <property type="evidence" value="ECO:0007669"/>
    <property type="project" value="TreeGrafter"/>
</dbReference>
<feature type="region of interest" description="Disordered" evidence="6">
    <location>
        <begin position="220"/>
        <end position="240"/>
    </location>
</feature>
<feature type="compositionally biased region" description="Basic and acidic residues" evidence="6">
    <location>
        <begin position="290"/>
        <end position="299"/>
    </location>
</feature>
<dbReference type="PRINTS" id="PR01348">
    <property type="entry name" value="ICLNCHANNEL"/>
</dbReference>
<sequence length="299" mass="32078">MPAVTLITTLPHFATPEEHRTFVGSTPASFADIPPVLKHQEDNVAVRLEPPVDGFRPQDAAQGTLYVLTSVLVFMSTTGRGFQIEYPAITLHAISRAATDNGGPSIYCQLDESTPNVEGAPAPAAVVDDEEDTPLRELSILPQAPEALEPIFDALSQCAALHPDREALEDAQEGEFTNGDETWIDTAGPDSAYSTFTGDEAQELSEVGRAALEHLESIMYDPRDLPTPPSPSDPAAQMNGATTITSTTDSITQHEVLHEAVQASALDVAAEESANPLRALGEGVRPLRNTYDRDRDRAP</sequence>
<accession>A0A9P3PSB7</accession>
<dbReference type="Gene3D" id="2.30.29.30">
    <property type="entry name" value="Pleckstrin-homology domain (PH domain)/Phosphotyrosine-binding domain (PTB)"/>
    <property type="match status" value="1"/>
</dbReference>
<dbReference type="GO" id="GO:0005829">
    <property type="term" value="C:cytosol"/>
    <property type="evidence" value="ECO:0007669"/>
    <property type="project" value="InterPro"/>
</dbReference>
<evidence type="ECO:0000256" key="5">
    <source>
        <dbReference type="ARBA" id="ARBA00023242"/>
    </source>
</evidence>
<dbReference type="AlphaFoldDB" id="A0A9P3PSB7"/>
<keyword evidence="5" id="KW-0539">Nucleus</keyword>
<dbReference type="InterPro" id="IPR003521">
    <property type="entry name" value="ICln"/>
</dbReference>
<dbReference type="GO" id="GO:0006821">
    <property type="term" value="P:chloride transport"/>
    <property type="evidence" value="ECO:0007669"/>
    <property type="project" value="InterPro"/>
</dbReference>
<dbReference type="PANTHER" id="PTHR21399">
    <property type="entry name" value="CHLORIDE CONDUCTANCE REGULATORY PROTEIN ICLN"/>
    <property type="match status" value="1"/>
</dbReference>
<gene>
    <name evidence="7" type="ORF">LshimejAT787_0805400</name>
</gene>
<organism evidence="7 8">
    <name type="scientific">Lyophyllum shimeji</name>
    <name type="common">Hon-shimeji</name>
    <name type="synonym">Tricholoma shimeji</name>
    <dbReference type="NCBI Taxonomy" id="47721"/>
    <lineage>
        <taxon>Eukaryota</taxon>
        <taxon>Fungi</taxon>
        <taxon>Dikarya</taxon>
        <taxon>Basidiomycota</taxon>
        <taxon>Agaricomycotina</taxon>
        <taxon>Agaricomycetes</taxon>
        <taxon>Agaricomycetidae</taxon>
        <taxon>Agaricales</taxon>
        <taxon>Tricholomatineae</taxon>
        <taxon>Lyophyllaceae</taxon>
        <taxon>Lyophyllum</taxon>
    </lineage>
</organism>
<comment type="similarity">
    <text evidence="3">Belongs to the pICln (TC 1.A.47) family.</text>
</comment>